<evidence type="ECO:0000256" key="2">
    <source>
        <dbReference type="ARBA" id="ARBA00022771"/>
    </source>
</evidence>
<name>A0A7S1WGQ1_ALECA</name>
<evidence type="ECO:0000256" key="4">
    <source>
        <dbReference type="PROSITE-ProRule" id="PRU00134"/>
    </source>
</evidence>
<dbReference type="Pfam" id="PF01753">
    <property type="entry name" value="zf-MYND"/>
    <property type="match status" value="1"/>
</dbReference>
<organism evidence="7">
    <name type="scientific">Alexandrium catenella</name>
    <name type="common">Red tide dinoflagellate</name>
    <name type="synonym">Gonyaulax catenella</name>
    <dbReference type="NCBI Taxonomy" id="2925"/>
    <lineage>
        <taxon>Eukaryota</taxon>
        <taxon>Sar</taxon>
        <taxon>Alveolata</taxon>
        <taxon>Dinophyceae</taxon>
        <taxon>Gonyaulacales</taxon>
        <taxon>Pyrocystaceae</taxon>
        <taxon>Alexandrium</taxon>
    </lineage>
</organism>
<dbReference type="AlphaFoldDB" id="A0A7S1WGQ1"/>
<evidence type="ECO:0000256" key="3">
    <source>
        <dbReference type="ARBA" id="ARBA00022833"/>
    </source>
</evidence>
<evidence type="ECO:0000256" key="5">
    <source>
        <dbReference type="SAM" id="MobiDB-lite"/>
    </source>
</evidence>
<reference evidence="7" key="1">
    <citation type="submission" date="2021-01" db="EMBL/GenBank/DDBJ databases">
        <authorList>
            <person name="Corre E."/>
            <person name="Pelletier E."/>
            <person name="Niang G."/>
            <person name="Scheremetjew M."/>
            <person name="Finn R."/>
            <person name="Kale V."/>
            <person name="Holt S."/>
            <person name="Cochrane G."/>
            <person name="Meng A."/>
            <person name="Brown T."/>
            <person name="Cohen L."/>
        </authorList>
    </citation>
    <scope>NUCLEOTIDE SEQUENCE</scope>
    <source>
        <strain evidence="7">OF101</strain>
    </source>
</reference>
<dbReference type="InterPro" id="IPR002893">
    <property type="entry name" value="Znf_MYND"/>
</dbReference>
<dbReference type="InterPro" id="IPR016024">
    <property type="entry name" value="ARM-type_fold"/>
</dbReference>
<gene>
    <name evidence="7" type="ORF">ACAT0790_LOCUS43706</name>
</gene>
<dbReference type="GO" id="GO:0008270">
    <property type="term" value="F:zinc ion binding"/>
    <property type="evidence" value="ECO:0007669"/>
    <property type="project" value="UniProtKB-KW"/>
</dbReference>
<feature type="region of interest" description="Disordered" evidence="5">
    <location>
        <begin position="21"/>
        <end position="50"/>
    </location>
</feature>
<keyword evidence="1" id="KW-0479">Metal-binding</keyword>
<protein>
    <recommendedName>
        <fullName evidence="6">MYND-type domain-containing protein</fullName>
    </recommendedName>
</protein>
<feature type="domain" description="MYND-type" evidence="6">
    <location>
        <begin position="457"/>
        <end position="496"/>
    </location>
</feature>
<dbReference type="Gene3D" id="6.10.140.2220">
    <property type="match status" value="1"/>
</dbReference>
<feature type="compositionally biased region" description="Acidic residues" evidence="5">
    <location>
        <begin position="310"/>
        <end position="319"/>
    </location>
</feature>
<accession>A0A7S1WGQ1</accession>
<dbReference type="PROSITE" id="PS01360">
    <property type="entry name" value="ZF_MYND_1"/>
    <property type="match status" value="1"/>
</dbReference>
<evidence type="ECO:0000259" key="6">
    <source>
        <dbReference type="PROSITE" id="PS50865"/>
    </source>
</evidence>
<feature type="region of interest" description="Disordered" evidence="5">
    <location>
        <begin position="287"/>
        <end position="319"/>
    </location>
</feature>
<dbReference type="SUPFAM" id="SSF144232">
    <property type="entry name" value="HIT/MYND zinc finger-like"/>
    <property type="match status" value="1"/>
</dbReference>
<keyword evidence="3" id="KW-0862">Zinc</keyword>
<feature type="compositionally biased region" description="Basic and acidic residues" evidence="5">
    <location>
        <begin position="287"/>
        <end position="298"/>
    </location>
</feature>
<sequence length="501" mass="51736">MAQSPRAIGAALATAAEMASCKRRQSAQAQRAQASDGRPKAGGARPPPPEQLREAWLQAANEEDPAAAGWCARVCEDLRGAEAFAASEGLSAFLAVAMGQSMKSKGGGLMQALAQALMAELSEFKVAIFETLAAAARWPSLKGQVAGSGVLGVVSALLLAPRHPPPVKALMVRLCAALTVDSPECVQLGDVKRAEEFSKLRGQLLSSGAVEAIVGMIGPRSCPLLTSAAADALATFAGVGSDAAMRAALAKASAAAKLLACLPGSTQESACPAEGVDSTEARAHEGVDVVDSAPKESSSEAAAASSGGNEADEEPDEDEDYNLTQVLAALARLAAAEGDGAEEVLRPLREPGVPARLRALAGQGEGGAAQEVRERGLACLAVLGMRLAAWPTVDEGLSADLARLITCGSEHARHFLVALLGDRARAVQLGDLRPLRRAARARRAGELCKVLDALPGCEHCGRASEKSMLVCTGCRQVEYCSRDCQKAAWKVHKTVCKGAKK</sequence>
<feature type="compositionally biased region" description="Low complexity" evidence="5">
    <location>
        <begin position="26"/>
        <end position="35"/>
    </location>
</feature>
<evidence type="ECO:0000256" key="1">
    <source>
        <dbReference type="ARBA" id="ARBA00022723"/>
    </source>
</evidence>
<dbReference type="PROSITE" id="PS50865">
    <property type="entry name" value="ZF_MYND_2"/>
    <property type="match status" value="1"/>
</dbReference>
<feature type="compositionally biased region" description="Low complexity" evidence="5">
    <location>
        <begin position="299"/>
        <end position="309"/>
    </location>
</feature>
<dbReference type="EMBL" id="HBGE01072945">
    <property type="protein sequence ID" value="CAD9166938.1"/>
    <property type="molecule type" value="Transcribed_RNA"/>
</dbReference>
<dbReference type="SUPFAM" id="SSF48371">
    <property type="entry name" value="ARM repeat"/>
    <property type="match status" value="1"/>
</dbReference>
<proteinExistence type="predicted"/>
<evidence type="ECO:0000313" key="7">
    <source>
        <dbReference type="EMBL" id="CAD9166938.1"/>
    </source>
</evidence>
<keyword evidence="2 4" id="KW-0863">Zinc-finger</keyword>